<protein>
    <recommendedName>
        <fullName evidence="1">BACK domain-containing protein</fullName>
    </recommendedName>
</protein>
<dbReference type="OrthoDB" id="298084at2759"/>
<feature type="domain" description="BACK" evidence="1">
    <location>
        <begin position="45"/>
        <end position="102"/>
    </location>
</feature>
<reference evidence="2 3" key="1">
    <citation type="submission" date="2018-08" db="EMBL/GenBank/DDBJ databases">
        <title>Genome and evolution of the arbuscular mycorrhizal fungus Diversispora epigaea (formerly Glomus versiforme) and its bacterial endosymbionts.</title>
        <authorList>
            <person name="Sun X."/>
            <person name="Fei Z."/>
            <person name="Harrison M."/>
        </authorList>
    </citation>
    <scope>NUCLEOTIDE SEQUENCE [LARGE SCALE GENOMIC DNA]</scope>
    <source>
        <strain evidence="2 3">IT104</strain>
    </source>
</reference>
<dbReference type="InterPro" id="IPR011705">
    <property type="entry name" value="BACK"/>
</dbReference>
<comment type="caution">
    <text evidence="2">The sequence shown here is derived from an EMBL/GenBank/DDBJ whole genome shotgun (WGS) entry which is preliminary data.</text>
</comment>
<evidence type="ECO:0000313" key="3">
    <source>
        <dbReference type="Proteomes" id="UP000266861"/>
    </source>
</evidence>
<dbReference type="Gene3D" id="1.25.40.420">
    <property type="match status" value="1"/>
</dbReference>
<gene>
    <name evidence="2" type="ORF">Glove_230g207</name>
</gene>
<dbReference type="Pfam" id="PF07707">
    <property type="entry name" value="BACK"/>
    <property type="match status" value="1"/>
</dbReference>
<dbReference type="AlphaFoldDB" id="A0A397IKR0"/>
<organism evidence="2 3">
    <name type="scientific">Diversispora epigaea</name>
    <dbReference type="NCBI Taxonomy" id="1348612"/>
    <lineage>
        <taxon>Eukaryota</taxon>
        <taxon>Fungi</taxon>
        <taxon>Fungi incertae sedis</taxon>
        <taxon>Mucoromycota</taxon>
        <taxon>Glomeromycotina</taxon>
        <taxon>Glomeromycetes</taxon>
        <taxon>Diversisporales</taxon>
        <taxon>Diversisporaceae</taxon>
        <taxon>Diversispora</taxon>
    </lineage>
</organism>
<dbReference type="Proteomes" id="UP000266861">
    <property type="component" value="Unassembled WGS sequence"/>
</dbReference>
<dbReference type="EMBL" id="PQFF01000213">
    <property type="protein sequence ID" value="RHZ73603.1"/>
    <property type="molecule type" value="Genomic_DNA"/>
</dbReference>
<sequence>MPFKFSEKLSQDFSELLNDKEEYNVIIEVENMDTRTIEDLMANWKKFCNDIIVKHPSIIFESAEFTSLHESALISILKRDDLQMKESEIWDYVIKWGTAHNPTLPEKLERKHYDFKNNSTTMFTTFRYFDISNSDFKDKIKPYEKILDDFEQHLMLPINQWNPLPFHQD</sequence>
<keyword evidence="3" id="KW-1185">Reference proteome</keyword>
<proteinExistence type="predicted"/>
<evidence type="ECO:0000313" key="2">
    <source>
        <dbReference type="EMBL" id="RHZ73603.1"/>
    </source>
</evidence>
<accession>A0A397IKR0</accession>
<name>A0A397IKR0_9GLOM</name>
<evidence type="ECO:0000259" key="1">
    <source>
        <dbReference type="Pfam" id="PF07707"/>
    </source>
</evidence>